<keyword evidence="2" id="KW-1185">Reference proteome</keyword>
<evidence type="ECO:0000313" key="2">
    <source>
        <dbReference type="Proteomes" id="UP000318431"/>
    </source>
</evidence>
<proteinExistence type="predicted"/>
<sequence>MDLHDSLTGHGEGAPQPPSVLRALNAVQARLDGPAVVHDDSHLRATARTLLGALDLSPDVALACVLRNQIGGSYAARHSVETAVIAALVARALHMRPAHLLSLTAAALALHATGRHDDSRDTPRTAAGNGWFTALLQDHSPDPLPDDTDIEAAAHLLRMADRYCAGISARNYRRSLLPDDALRRVLADSPDPVLTEAFEREIGHYPPGTLVRLASAETGIVVHRDGARPEILCLLDAQGIVLAVPQPRQVDGNGCSIAAALGEDDVALRVPMKGVWGPLASL</sequence>
<evidence type="ECO:0008006" key="3">
    <source>
        <dbReference type="Google" id="ProtNLM"/>
    </source>
</evidence>
<dbReference type="EMBL" id="VLLB01000001">
    <property type="protein sequence ID" value="TWI69435.1"/>
    <property type="molecule type" value="Genomic_DNA"/>
</dbReference>
<dbReference type="RefSeq" id="WP_145647199.1">
    <property type="nucleotide sequence ID" value="NZ_VLLB01000001.1"/>
</dbReference>
<gene>
    <name evidence="1" type="ORF">IP91_00503</name>
</gene>
<reference evidence="1 2" key="1">
    <citation type="journal article" date="2015" name="Stand. Genomic Sci.">
        <title>Genomic Encyclopedia of Bacterial and Archaeal Type Strains, Phase III: the genomes of soil and plant-associated and newly described type strains.</title>
        <authorList>
            <person name="Whitman W.B."/>
            <person name="Woyke T."/>
            <person name="Klenk H.P."/>
            <person name="Zhou Y."/>
            <person name="Lilburn T.G."/>
            <person name="Beck B.J."/>
            <person name="De Vos P."/>
            <person name="Vandamme P."/>
            <person name="Eisen J.A."/>
            <person name="Garrity G."/>
            <person name="Hugenholtz P."/>
            <person name="Kyrpides N.C."/>
        </authorList>
    </citation>
    <scope>NUCLEOTIDE SEQUENCE [LARGE SCALE GENOMIC DNA]</scope>
    <source>
        <strain evidence="1 2">CGMCC 1.10822</strain>
    </source>
</reference>
<dbReference type="AlphaFoldDB" id="A0A562RK51"/>
<evidence type="ECO:0000313" key="1">
    <source>
        <dbReference type="EMBL" id="TWI69435.1"/>
    </source>
</evidence>
<dbReference type="OrthoDB" id="9774747at2"/>
<dbReference type="Proteomes" id="UP000318431">
    <property type="component" value="Unassembled WGS sequence"/>
</dbReference>
<name>A0A562RK51_9BURK</name>
<organism evidence="1 2">
    <name type="scientific">Pseudoduganella lurida</name>
    <dbReference type="NCBI Taxonomy" id="1036180"/>
    <lineage>
        <taxon>Bacteria</taxon>
        <taxon>Pseudomonadati</taxon>
        <taxon>Pseudomonadota</taxon>
        <taxon>Betaproteobacteria</taxon>
        <taxon>Burkholderiales</taxon>
        <taxon>Oxalobacteraceae</taxon>
        <taxon>Telluria group</taxon>
        <taxon>Pseudoduganella</taxon>
    </lineage>
</organism>
<comment type="caution">
    <text evidence="1">The sequence shown here is derived from an EMBL/GenBank/DDBJ whole genome shotgun (WGS) entry which is preliminary data.</text>
</comment>
<dbReference type="SUPFAM" id="SSF109604">
    <property type="entry name" value="HD-domain/PDEase-like"/>
    <property type="match status" value="1"/>
</dbReference>
<protein>
    <recommendedName>
        <fullName evidence="3">Metal-dependent phosphohydrolase</fullName>
    </recommendedName>
</protein>
<accession>A0A562RK51</accession>